<feature type="chain" id="PRO_5009106552" evidence="15">
    <location>
        <begin position="25"/>
        <end position="351"/>
    </location>
</feature>
<evidence type="ECO:0000256" key="14">
    <source>
        <dbReference type="ARBA" id="ARBA00023288"/>
    </source>
</evidence>
<accession>A0A1D8D1Q0</accession>
<keyword evidence="13" id="KW-0998">Cell outer membrane</keyword>
<dbReference type="STRING" id="274537.BIU88_08575"/>
<dbReference type="Gene3D" id="3.30.1950.10">
    <property type="entry name" value="wza like domain"/>
    <property type="match status" value="1"/>
</dbReference>
<dbReference type="Proteomes" id="UP000095185">
    <property type="component" value="Chromosome"/>
</dbReference>
<reference evidence="19" key="1">
    <citation type="submission" date="2016-09" db="EMBL/GenBank/DDBJ databases">
        <title>Genome sequence of Chlorobaculum limnaeum.</title>
        <authorList>
            <person name="Liu Z."/>
            <person name="Tank M."/>
            <person name="Bryant D.A."/>
        </authorList>
    </citation>
    <scope>NUCLEOTIDE SEQUENCE [LARGE SCALE GENOMIC DNA]</scope>
    <source>
        <strain evidence="19">DSM 1677</strain>
    </source>
</reference>
<dbReference type="KEGG" id="clz:BIU88_08575"/>
<dbReference type="InterPro" id="IPR049712">
    <property type="entry name" value="Poly_export"/>
</dbReference>
<evidence type="ECO:0000256" key="1">
    <source>
        <dbReference type="ARBA" id="ARBA00004571"/>
    </source>
</evidence>
<dbReference type="PANTHER" id="PTHR33619">
    <property type="entry name" value="POLYSACCHARIDE EXPORT PROTEIN GFCE-RELATED"/>
    <property type="match status" value="1"/>
</dbReference>
<comment type="subcellular location">
    <subcellularLocation>
        <location evidence="1">Cell outer membrane</location>
        <topology evidence="1">Multi-pass membrane protein</topology>
    </subcellularLocation>
</comment>
<evidence type="ECO:0000256" key="9">
    <source>
        <dbReference type="ARBA" id="ARBA00023065"/>
    </source>
</evidence>
<evidence type="ECO:0000259" key="18">
    <source>
        <dbReference type="Pfam" id="PF22461"/>
    </source>
</evidence>
<evidence type="ECO:0000313" key="20">
    <source>
        <dbReference type="Proteomes" id="UP000095185"/>
    </source>
</evidence>
<evidence type="ECO:0000256" key="12">
    <source>
        <dbReference type="ARBA" id="ARBA00023139"/>
    </source>
</evidence>
<comment type="similarity">
    <text evidence="2">Belongs to the BexD/CtrA/VexA family.</text>
</comment>
<evidence type="ECO:0000256" key="6">
    <source>
        <dbReference type="ARBA" id="ARBA00022692"/>
    </source>
</evidence>
<evidence type="ECO:0000256" key="7">
    <source>
        <dbReference type="ARBA" id="ARBA00022729"/>
    </source>
</evidence>
<evidence type="ECO:0000256" key="2">
    <source>
        <dbReference type="ARBA" id="ARBA00009450"/>
    </source>
</evidence>
<feature type="domain" description="SLBB" evidence="18">
    <location>
        <begin position="236"/>
        <end position="315"/>
    </location>
</feature>
<proteinExistence type="inferred from homology"/>
<dbReference type="PANTHER" id="PTHR33619:SF3">
    <property type="entry name" value="POLYSACCHARIDE EXPORT PROTEIN GFCE-RELATED"/>
    <property type="match status" value="1"/>
</dbReference>
<evidence type="ECO:0000256" key="15">
    <source>
        <dbReference type="SAM" id="SignalP"/>
    </source>
</evidence>
<organism evidence="19 20">
    <name type="scientific">Chlorobaculum limnaeum</name>
    <dbReference type="NCBI Taxonomy" id="274537"/>
    <lineage>
        <taxon>Bacteria</taxon>
        <taxon>Pseudomonadati</taxon>
        <taxon>Chlorobiota</taxon>
        <taxon>Chlorobiia</taxon>
        <taxon>Chlorobiales</taxon>
        <taxon>Chlorobiaceae</taxon>
        <taxon>Chlorobaculum</taxon>
    </lineage>
</organism>
<dbReference type="Pfam" id="PF22461">
    <property type="entry name" value="SLBB_2"/>
    <property type="match status" value="1"/>
</dbReference>
<evidence type="ECO:0000256" key="5">
    <source>
        <dbReference type="ARBA" id="ARBA00022597"/>
    </source>
</evidence>
<dbReference type="AlphaFoldDB" id="A0A1D8D1Q0"/>
<evidence type="ECO:0000256" key="3">
    <source>
        <dbReference type="ARBA" id="ARBA00022448"/>
    </source>
</evidence>
<keyword evidence="7 15" id="KW-0732">Signal</keyword>
<keyword evidence="9" id="KW-0406">Ion transport</keyword>
<keyword evidence="4" id="KW-1134">Transmembrane beta strand</keyword>
<keyword evidence="3" id="KW-0813">Transport</keyword>
<keyword evidence="6" id="KW-0812">Transmembrane</keyword>
<name>A0A1D8D1Q0_CHLLM</name>
<dbReference type="PROSITE" id="PS51257">
    <property type="entry name" value="PROKAR_LIPOPROTEIN"/>
    <property type="match status" value="1"/>
</dbReference>
<keyword evidence="11" id="KW-0472">Membrane</keyword>
<evidence type="ECO:0000256" key="11">
    <source>
        <dbReference type="ARBA" id="ARBA00023136"/>
    </source>
</evidence>
<protein>
    <submittedName>
        <fullName evidence="19">Sugar transporter</fullName>
    </submittedName>
</protein>
<keyword evidence="8" id="KW-0625">Polysaccharide transport</keyword>
<keyword evidence="5 19" id="KW-0762">Sugar transport</keyword>
<dbReference type="InterPro" id="IPR019554">
    <property type="entry name" value="Soluble_ligand-bd"/>
</dbReference>
<evidence type="ECO:0000259" key="17">
    <source>
        <dbReference type="Pfam" id="PF10531"/>
    </source>
</evidence>
<feature type="domain" description="Polysaccharide export protein N-terminal" evidence="16">
    <location>
        <begin position="70"/>
        <end position="142"/>
    </location>
</feature>
<dbReference type="InterPro" id="IPR003715">
    <property type="entry name" value="Poly_export_N"/>
</dbReference>
<evidence type="ECO:0000256" key="8">
    <source>
        <dbReference type="ARBA" id="ARBA00023047"/>
    </source>
</evidence>
<dbReference type="Gene3D" id="3.10.560.10">
    <property type="entry name" value="Outer membrane lipoprotein wza domain like"/>
    <property type="match status" value="2"/>
</dbReference>
<dbReference type="GO" id="GO:0006811">
    <property type="term" value="P:monoatomic ion transport"/>
    <property type="evidence" value="ECO:0007669"/>
    <property type="project" value="UniProtKB-KW"/>
</dbReference>
<evidence type="ECO:0000313" key="19">
    <source>
        <dbReference type="EMBL" id="AOS85070.1"/>
    </source>
</evidence>
<dbReference type="Pfam" id="PF10531">
    <property type="entry name" value="SLBB"/>
    <property type="match status" value="1"/>
</dbReference>
<keyword evidence="14" id="KW-0449">Lipoprotein</keyword>
<evidence type="ECO:0000259" key="16">
    <source>
        <dbReference type="Pfam" id="PF02563"/>
    </source>
</evidence>
<dbReference type="GO" id="GO:0015288">
    <property type="term" value="F:porin activity"/>
    <property type="evidence" value="ECO:0007669"/>
    <property type="project" value="UniProtKB-KW"/>
</dbReference>
<dbReference type="GO" id="GO:0046930">
    <property type="term" value="C:pore complex"/>
    <property type="evidence" value="ECO:0007669"/>
    <property type="project" value="UniProtKB-KW"/>
</dbReference>
<keyword evidence="10" id="KW-0626">Porin</keyword>
<sequence>MPGDSRFRRASMLLCSLLMLMLSACNSISPKETTVSEKGESNFKTELPKKVQEFATPDRLKALDTQEVFQYRLGPGDMISIQVWRRPELSQEGILVSPDGFLSVPRIGNVQVLGMTVAEVKALVTSKLEFFYIEPEVTIRVQQFHNNKAFVLGRVSKPGVVNFPGKGTLLEALALAGGIPDQNKDTSLTKCAIIRGNDIIIWIDLQDLLRNGNMALNAPVRNNDVIYIPESSDEMVYVLGEVQTPGAIQIRSGMTVLKAVMLAGGINKNADPEKVFVIRQQTLKGDVIRVNLKSLLEKGDFSQNFNLMANDIVYVSPGGMTKLNYSIEKILPSMQILNLGVGQSSFIYGTP</sequence>
<dbReference type="InterPro" id="IPR054765">
    <property type="entry name" value="SLBB_dom"/>
</dbReference>
<feature type="signal peptide" evidence="15">
    <location>
        <begin position="1"/>
        <end position="24"/>
    </location>
</feature>
<gene>
    <name evidence="19" type="ORF">BIU88_08575</name>
</gene>
<keyword evidence="20" id="KW-1185">Reference proteome</keyword>
<dbReference type="GO" id="GO:0009279">
    <property type="term" value="C:cell outer membrane"/>
    <property type="evidence" value="ECO:0007669"/>
    <property type="project" value="UniProtKB-SubCell"/>
</dbReference>
<keyword evidence="12" id="KW-0564">Palmitate</keyword>
<dbReference type="Pfam" id="PF02563">
    <property type="entry name" value="Poly_export"/>
    <property type="match status" value="1"/>
</dbReference>
<evidence type="ECO:0000256" key="13">
    <source>
        <dbReference type="ARBA" id="ARBA00023237"/>
    </source>
</evidence>
<evidence type="ECO:0000256" key="10">
    <source>
        <dbReference type="ARBA" id="ARBA00023114"/>
    </source>
</evidence>
<evidence type="ECO:0000256" key="4">
    <source>
        <dbReference type="ARBA" id="ARBA00022452"/>
    </source>
</evidence>
<feature type="domain" description="Soluble ligand binding" evidence="17">
    <location>
        <begin position="149"/>
        <end position="186"/>
    </location>
</feature>
<dbReference type="EMBL" id="CP017305">
    <property type="protein sequence ID" value="AOS85070.1"/>
    <property type="molecule type" value="Genomic_DNA"/>
</dbReference>
<dbReference type="GO" id="GO:0015159">
    <property type="term" value="F:polysaccharide transmembrane transporter activity"/>
    <property type="evidence" value="ECO:0007669"/>
    <property type="project" value="InterPro"/>
</dbReference>